<dbReference type="Proteomes" id="UP000637720">
    <property type="component" value="Unassembled WGS sequence"/>
</dbReference>
<sequence>MRAVTGWLKAVAVSGALAFALTWILRPEARAVEDRPVWGAAAYPVTLTTERLPDLLANLSLHSQLRAVKWDSGNLFVDLSVTEPWTADAVYADWVAIMRRAFLHTTNVQHVFVRVAYAPGNARPVLVAALDAERGNPERLARLREAPPNAYKALVHEMGHVQKGPLWWGR</sequence>
<dbReference type="AlphaFoldDB" id="A0A8J3B4Z1"/>
<organism evidence="2 3">
    <name type="scientific">Calditerricola satsumensis</name>
    <dbReference type="NCBI Taxonomy" id="373054"/>
    <lineage>
        <taxon>Bacteria</taxon>
        <taxon>Bacillati</taxon>
        <taxon>Bacillota</taxon>
        <taxon>Bacilli</taxon>
        <taxon>Bacillales</taxon>
        <taxon>Bacillaceae</taxon>
        <taxon>Calditerricola</taxon>
    </lineage>
</organism>
<reference evidence="2" key="1">
    <citation type="journal article" date="2014" name="Int. J. Syst. Evol. Microbiol.">
        <title>Complete genome sequence of Corynebacterium casei LMG S-19264T (=DSM 44701T), isolated from a smear-ripened cheese.</title>
        <authorList>
            <consortium name="US DOE Joint Genome Institute (JGI-PGF)"/>
            <person name="Walter F."/>
            <person name="Albersmeier A."/>
            <person name="Kalinowski J."/>
            <person name="Ruckert C."/>
        </authorList>
    </citation>
    <scope>NUCLEOTIDE SEQUENCE</scope>
    <source>
        <strain evidence="2">JCM 14719</strain>
    </source>
</reference>
<evidence type="ECO:0000256" key="1">
    <source>
        <dbReference type="SAM" id="Phobius"/>
    </source>
</evidence>
<dbReference type="RefSeq" id="WP_054669536.1">
    <property type="nucleotide sequence ID" value="NZ_BMOF01000005.1"/>
</dbReference>
<evidence type="ECO:0000313" key="3">
    <source>
        <dbReference type="Proteomes" id="UP000637720"/>
    </source>
</evidence>
<keyword evidence="1" id="KW-0472">Membrane</keyword>
<dbReference type="EMBL" id="BMOF01000005">
    <property type="protein sequence ID" value="GGJ93947.1"/>
    <property type="molecule type" value="Genomic_DNA"/>
</dbReference>
<accession>A0A8J3B4Z1</accession>
<keyword evidence="1" id="KW-0812">Transmembrane</keyword>
<gene>
    <name evidence="2" type="ORF">GCM10007043_04610</name>
</gene>
<comment type="caution">
    <text evidence="2">The sequence shown here is derived from an EMBL/GenBank/DDBJ whole genome shotgun (WGS) entry which is preliminary data.</text>
</comment>
<evidence type="ECO:0000313" key="2">
    <source>
        <dbReference type="EMBL" id="GGJ93947.1"/>
    </source>
</evidence>
<name>A0A8J3B4Z1_9BACI</name>
<keyword evidence="1" id="KW-1133">Transmembrane helix</keyword>
<keyword evidence="3" id="KW-1185">Reference proteome</keyword>
<reference evidence="2" key="2">
    <citation type="submission" date="2020-09" db="EMBL/GenBank/DDBJ databases">
        <authorList>
            <person name="Sun Q."/>
            <person name="Ohkuma M."/>
        </authorList>
    </citation>
    <scope>NUCLEOTIDE SEQUENCE</scope>
    <source>
        <strain evidence="2">JCM 14719</strain>
    </source>
</reference>
<protein>
    <submittedName>
        <fullName evidence="2">Uncharacterized protein</fullName>
    </submittedName>
</protein>
<feature type="transmembrane region" description="Helical" evidence="1">
    <location>
        <begin position="6"/>
        <end position="25"/>
    </location>
</feature>
<proteinExistence type="predicted"/>